<feature type="transmembrane region" description="Helical" evidence="1">
    <location>
        <begin position="218"/>
        <end position="240"/>
    </location>
</feature>
<dbReference type="SUPFAM" id="SSF103473">
    <property type="entry name" value="MFS general substrate transporter"/>
    <property type="match status" value="1"/>
</dbReference>
<keyword evidence="1" id="KW-0472">Membrane</keyword>
<proteinExistence type="predicted"/>
<keyword evidence="1" id="KW-0812">Transmembrane</keyword>
<keyword evidence="1" id="KW-1133">Transmembrane helix</keyword>
<organism evidence="2 3">
    <name type="scientific">Streptococcus pacificus</name>
    <dbReference type="NCBI Taxonomy" id="2740577"/>
    <lineage>
        <taxon>Bacteria</taxon>
        <taxon>Bacillati</taxon>
        <taxon>Bacillota</taxon>
        <taxon>Bacilli</taxon>
        <taxon>Lactobacillales</taxon>
        <taxon>Streptococcaceae</taxon>
        <taxon>Streptococcus</taxon>
    </lineage>
</organism>
<evidence type="ECO:0000313" key="2">
    <source>
        <dbReference type="EMBL" id="MBJ8326201.1"/>
    </source>
</evidence>
<dbReference type="InterPro" id="IPR036259">
    <property type="entry name" value="MFS_trans_sf"/>
</dbReference>
<evidence type="ECO:0000256" key="1">
    <source>
        <dbReference type="SAM" id="Phobius"/>
    </source>
</evidence>
<feature type="transmembrane region" description="Helical" evidence="1">
    <location>
        <begin position="95"/>
        <end position="116"/>
    </location>
</feature>
<feature type="transmembrane region" description="Helical" evidence="1">
    <location>
        <begin position="20"/>
        <end position="40"/>
    </location>
</feature>
<reference evidence="2 3" key="1">
    <citation type="journal article" date="2021" name="Int. J. Syst. Evol. Microbiol.">
        <title>Streptococcus vicugnae sp. nov., isolated from faeces of alpacas (Vicugna pacos) and cattle (Bos taurus), Streptococcus zalophi sp. nov., and Streptococcus pacificus sp. nov., isolated from respiratory tract of California sea lions (Zalophus californianus).</title>
        <authorList>
            <person name="Volokhov D.V."/>
            <person name="Zagorodnyaya T.A."/>
            <person name="Shen Z."/>
            <person name="Blom J."/>
            <person name="Furtak V.A."/>
            <person name="Eisenberg T."/>
            <person name="Fan P."/>
            <person name="Jeong K.C."/>
            <person name="Gao Y."/>
            <person name="Zhang S."/>
            <person name="Amselle M."/>
        </authorList>
    </citation>
    <scope>NUCLEOTIDE SEQUENCE [LARGE SCALE GENOMIC DNA]</scope>
    <source>
        <strain evidence="2 3">CSL7591</strain>
    </source>
</reference>
<dbReference type="CDD" id="cd21807">
    <property type="entry name" value="ABC-2_lan_permease_MutE_EpiE-like"/>
    <property type="match status" value="1"/>
</dbReference>
<gene>
    <name evidence="2" type="ORF">JHK62_05900</name>
</gene>
<evidence type="ECO:0000313" key="3">
    <source>
        <dbReference type="Proteomes" id="UP000653045"/>
    </source>
</evidence>
<dbReference type="RefSeq" id="WP_199575913.1">
    <property type="nucleotide sequence ID" value="NZ_JAENBO010000004.1"/>
</dbReference>
<feature type="transmembrane region" description="Helical" evidence="1">
    <location>
        <begin position="46"/>
        <end position="64"/>
    </location>
</feature>
<dbReference type="Proteomes" id="UP000653045">
    <property type="component" value="Unassembled WGS sequence"/>
</dbReference>
<dbReference type="NCBIfam" id="TIGR03732">
    <property type="entry name" value="lanti_perm_MutE"/>
    <property type="match status" value="1"/>
</dbReference>
<name>A0ABS0ZJK5_9STRE</name>
<dbReference type="EMBL" id="JAENBO010000004">
    <property type="protein sequence ID" value="MBJ8326201.1"/>
    <property type="molecule type" value="Genomic_DNA"/>
</dbReference>
<sequence>MTNYILAEHLKHKHSFLKKLLIIAPIIAIVSAFLLMPLYFTANAYNWWYVILMPATFALIPAMIHRKEERKLNYRAVFSLNLDLKKVWLSKIVTALVYMSIAAMVHLLGVFGFQFLIENQMIPIYGFDTLLIASMLLIITNIWQAPFCLFLAKKIGFVASITINAILGLVLGILFSDSSLWLFCPYSWGIRLMVPVMHILPNGVPAELSNPMISTTSSIIPCVLSLGLFLLLTVITANWFSKLEVKS</sequence>
<feature type="transmembrane region" description="Helical" evidence="1">
    <location>
        <begin position="122"/>
        <end position="143"/>
    </location>
</feature>
<feature type="transmembrane region" description="Helical" evidence="1">
    <location>
        <begin position="155"/>
        <end position="175"/>
    </location>
</feature>
<accession>A0ABS0ZJK5</accession>
<keyword evidence="3" id="KW-1185">Reference proteome</keyword>
<comment type="caution">
    <text evidence="2">The sequence shown here is derived from an EMBL/GenBank/DDBJ whole genome shotgun (WGS) entry which is preliminary data.</text>
</comment>
<dbReference type="InterPro" id="IPR021205">
    <property type="entry name" value="Lanti_perm_SpaE/MutE/EpiE-like"/>
</dbReference>
<protein>
    <submittedName>
        <fullName evidence="2">Lantibiotic immunity ABC transporter MutE/EpiE family permease subunit</fullName>
    </submittedName>
</protein>